<evidence type="ECO:0000313" key="3">
    <source>
        <dbReference type="Proteomes" id="UP000789831"/>
    </source>
</evidence>
<evidence type="ECO:0000313" key="2">
    <source>
        <dbReference type="EMBL" id="CAG8508331.1"/>
    </source>
</evidence>
<dbReference type="GO" id="GO:0070652">
    <property type="term" value="C:HAUS complex"/>
    <property type="evidence" value="ECO:0007669"/>
    <property type="project" value="InterPro"/>
</dbReference>
<dbReference type="PANTHER" id="PTHR16219">
    <property type="entry name" value="AUGMIN SUBUNIT 4 FAMILY MEMBER"/>
    <property type="match status" value="1"/>
</dbReference>
<comment type="caution">
    <text evidence="2">The sequence shown here is derived from an EMBL/GenBank/DDBJ whole genome shotgun (WGS) entry which is preliminary data.</text>
</comment>
<dbReference type="GO" id="GO:0051225">
    <property type="term" value="P:spindle assembly"/>
    <property type="evidence" value="ECO:0007669"/>
    <property type="project" value="InterPro"/>
</dbReference>
<dbReference type="PANTHER" id="PTHR16219:SF1">
    <property type="entry name" value="HAUS AUGMIN-LIKE COMPLEX SUBUNIT 4"/>
    <property type="match status" value="1"/>
</dbReference>
<sequence>MQGEEKAERTGLIAHNKRTLLAIDQVLSYSEIKQHWTLNSTFQNFDMTLLGLQEEDLYIQIEGYLRDLSISKEEILSTVENQLIKKCEEIAKFYYKEEPNKKLLFAKATQLNKIVSSRIEHLRLANLDALNDKNRLAELLADYLKVINEILADLWSMLEEFKYRHEFEKNTTFGDYFSSIVRNILLKLRVLRINALITIYDPDTNEALASIRDHLRVEENEKSKLLRELNTKLTDYQIIGGEFEKVVQEYAEIIKEIEVAEDDIRRITE</sequence>
<gene>
    <name evidence="2" type="ORF">AGERDE_LOCUS4609</name>
</gene>
<dbReference type="Proteomes" id="UP000789831">
    <property type="component" value="Unassembled WGS sequence"/>
</dbReference>
<proteinExistence type="predicted"/>
<keyword evidence="1" id="KW-0175">Coiled coil</keyword>
<accession>A0A9N9F430</accession>
<evidence type="ECO:0000256" key="1">
    <source>
        <dbReference type="SAM" id="Coils"/>
    </source>
</evidence>
<dbReference type="AlphaFoldDB" id="A0A9N9F430"/>
<organism evidence="2 3">
    <name type="scientific">Ambispora gerdemannii</name>
    <dbReference type="NCBI Taxonomy" id="144530"/>
    <lineage>
        <taxon>Eukaryota</taxon>
        <taxon>Fungi</taxon>
        <taxon>Fungi incertae sedis</taxon>
        <taxon>Mucoromycota</taxon>
        <taxon>Glomeromycotina</taxon>
        <taxon>Glomeromycetes</taxon>
        <taxon>Archaeosporales</taxon>
        <taxon>Ambisporaceae</taxon>
        <taxon>Ambispora</taxon>
    </lineage>
</organism>
<dbReference type="OrthoDB" id="66964at2759"/>
<reference evidence="2" key="1">
    <citation type="submission" date="2021-06" db="EMBL/GenBank/DDBJ databases">
        <authorList>
            <person name="Kallberg Y."/>
            <person name="Tangrot J."/>
            <person name="Rosling A."/>
        </authorList>
    </citation>
    <scope>NUCLEOTIDE SEQUENCE</scope>
    <source>
        <strain evidence="2">MT106</strain>
    </source>
</reference>
<protein>
    <submittedName>
        <fullName evidence="2">6614_t:CDS:1</fullName>
    </submittedName>
</protein>
<dbReference type="InterPro" id="IPR029327">
    <property type="entry name" value="HAUS4"/>
</dbReference>
<name>A0A9N9F430_9GLOM</name>
<feature type="coiled-coil region" evidence="1">
    <location>
        <begin position="208"/>
        <end position="263"/>
    </location>
</feature>
<dbReference type="EMBL" id="CAJVPL010000545">
    <property type="protein sequence ID" value="CAG8508331.1"/>
    <property type="molecule type" value="Genomic_DNA"/>
</dbReference>
<dbReference type="Pfam" id="PF14735">
    <property type="entry name" value="HAUS4"/>
    <property type="match status" value="1"/>
</dbReference>
<dbReference type="GO" id="GO:0051011">
    <property type="term" value="F:microtubule minus-end binding"/>
    <property type="evidence" value="ECO:0007669"/>
    <property type="project" value="TreeGrafter"/>
</dbReference>
<keyword evidence="3" id="KW-1185">Reference proteome</keyword>